<sequence length="100" mass="11021">MTTEPPTSNLHHLRRNQHAYDDLSICVVCQHLLANGEYNDGTTAAETAATGMLKLWGNNALLLIPDGTDLGYRTTTCESCGNTDHGDRYRAALFTPRRKS</sequence>
<comment type="caution">
    <text evidence="1">The sequence shown here is derived from an EMBL/GenBank/DDBJ whole genome shotgun (WGS) entry which is preliminary data.</text>
</comment>
<evidence type="ECO:0000313" key="1">
    <source>
        <dbReference type="EMBL" id="MCO1657436.1"/>
    </source>
</evidence>
<evidence type="ECO:0000313" key="2">
    <source>
        <dbReference type="Proteomes" id="UP001165283"/>
    </source>
</evidence>
<name>A0ABT1A343_9PSEU</name>
<accession>A0ABT1A343</accession>
<dbReference type="Proteomes" id="UP001165283">
    <property type="component" value="Unassembled WGS sequence"/>
</dbReference>
<dbReference type="RefSeq" id="WP_252441083.1">
    <property type="nucleotide sequence ID" value="NZ_JAGSOV010000041.1"/>
</dbReference>
<keyword evidence="2" id="KW-1185">Reference proteome</keyword>
<gene>
    <name evidence="1" type="ORF">KDL28_20465</name>
</gene>
<proteinExistence type="predicted"/>
<organism evidence="1 2">
    <name type="scientific">Pseudonocardia humida</name>
    <dbReference type="NCBI Taxonomy" id="2800819"/>
    <lineage>
        <taxon>Bacteria</taxon>
        <taxon>Bacillati</taxon>
        <taxon>Actinomycetota</taxon>
        <taxon>Actinomycetes</taxon>
        <taxon>Pseudonocardiales</taxon>
        <taxon>Pseudonocardiaceae</taxon>
        <taxon>Pseudonocardia</taxon>
    </lineage>
</organism>
<reference evidence="1" key="1">
    <citation type="submission" date="2021-04" db="EMBL/GenBank/DDBJ databases">
        <title>Pseudonocardia sp. nov., isolated from sandy soil of mangrove forest.</title>
        <authorList>
            <person name="Zan Z."/>
            <person name="Huang R."/>
            <person name="Liu W."/>
        </authorList>
    </citation>
    <scope>NUCLEOTIDE SEQUENCE</scope>
    <source>
        <strain evidence="1">S2-4</strain>
    </source>
</reference>
<protein>
    <submittedName>
        <fullName evidence="1">Uncharacterized protein</fullName>
    </submittedName>
</protein>
<dbReference type="EMBL" id="JAGSOV010000041">
    <property type="protein sequence ID" value="MCO1657436.1"/>
    <property type="molecule type" value="Genomic_DNA"/>
</dbReference>